<dbReference type="Gene3D" id="3.40.710.10">
    <property type="entry name" value="DD-peptidase/beta-lactamase superfamily"/>
    <property type="match status" value="1"/>
</dbReference>
<dbReference type="SUPFAM" id="SSF56601">
    <property type="entry name" value="beta-lactamase/transpeptidase-like"/>
    <property type="match status" value="1"/>
</dbReference>
<dbReference type="InterPro" id="IPR012338">
    <property type="entry name" value="Beta-lactam/transpept-like"/>
</dbReference>
<dbReference type="GO" id="GO:0004180">
    <property type="term" value="F:carboxypeptidase activity"/>
    <property type="evidence" value="ECO:0007669"/>
    <property type="project" value="UniProtKB-KW"/>
</dbReference>
<reference evidence="3" key="1">
    <citation type="submission" date="2015-03" db="EMBL/GenBank/DDBJ databases">
        <authorList>
            <consortium name="Pathogen Informatics"/>
        </authorList>
    </citation>
    <scope>NUCLEOTIDE SEQUENCE [LARGE SCALE GENOMIC DNA]</scope>
    <source>
        <strain evidence="3">NCTC11134</strain>
    </source>
</reference>
<dbReference type="PANTHER" id="PTHR43319">
    <property type="entry name" value="BETA-LACTAMASE-RELATED"/>
    <property type="match status" value="1"/>
</dbReference>
<proteinExistence type="predicted"/>
<evidence type="ECO:0000313" key="2">
    <source>
        <dbReference type="EMBL" id="CRY76336.1"/>
    </source>
</evidence>
<keyword evidence="2" id="KW-0121">Carboxypeptidase</keyword>
<protein>
    <submittedName>
        <fullName evidence="2">Beta-lactamase/D-alanine carboxypeptidase</fullName>
    </submittedName>
</protein>
<sequence>MSTAAVAPPVTPVSGVVEAPFDQVADMFARTVARQGGGGSALCVYREGRPVLDLIGGTYRPDYLQQVFSVSKGIVAVAAAVAHHDQMIDLDAPIADYWREFRRPSTAMITARMILAHRSGLSAVATPLSLADLVSGELDRAVARQEPYWEPGTDHGYAAFTFGALMAGVFRHGAGVEIADFLRTRISAPLGLELWLGAPADQLDRIAPTVFSPPASTPAQARAMSSPRFIPDGSFVEINADPVGFFGDPRVRTARWPAMSVVTTARDLARAFAATLDAVGGVRLLDAGSLTAMTASRSHGPDRMVGHVTHFGSGVELPHTHLPFLGERSFGHEGAGGSVVCADPELGVALAFTTSKAPAVVGVSDQALLLLGAVRHCLTHLR</sequence>
<name>A0A0H5P1L5_NOCFR</name>
<dbReference type="InterPro" id="IPR001466">
    <property type="entry name" value="Beta-lactam-related"/>
</dbReference>
<dbReference type="RefSeq" id="WP_082668623.1">
    <property type="nucleotide sequence ID" value="NZ_CP031418.1"/>
</dbReference>
<organism evidence="2 3">
    <name type="scientific">Nocardia farcinica</name>
    <dbReference type="NCBI Taxonomy" id="37329"/>
    <lineage>
        <taxon>Bacteria</taxon>
        <taxon>Bacillati</taxon>
        <taxon>Actinomycetota</taxon>
        <taxon>Actinomycetes</taxon>
        <taxon>Mycobacteriales</taxon>
        <taxon>Nocardiaceae</taxon>
        <taxon>Nocardia</taxon>
    </lineage>
</organism>
<keyword evidence="2" id="KW-0645">Protease</keyword>
<gene>
    <name evidence="2" type="ORF">ERS450000_01801</name>
</gene>
<keyword evidence="2" id="KW-0378">Hydrolase</keyword>
<dbReference type="PANTHER" id="PTHR43319:SF3">
    <property type="entry name" value="BETA-LACTAMASE-RELATED DOMAIN-CONTAINING PROTEIN"/>
    <property type="match status" value="1"/>
</dbReference>
<dbReference type="Pfam" id="PF00144">
    <property type="entry name" value="Beta-lactamase"/>
    <property type="match status" value="1"/>
</dbReference>
<accession>A0A0H5P1L5</accession>
<evidence type="ECO:0000259" key="1">
    <source>
        <dbReference type="Pfam" id="PF00144"/>
    </source>
</evidence>
<dbReference type="KEGG" id="nfr:ERS450000_01801"/>
<dbReference type="EMBL" id="LN868938">
    <property type="protein sequence ID" value="CRY76336.1"/>
    <property type="molecule type" value="Genomic_DNA"/>
</dbReference>
<dbReference type="InterPro" id="IPR052907">
    <property type="entry name" value="Beta-lactamase/esterase"/>
</dbReference>
<feature type="domain" description="Beta-lactamase-related" evidence="1">
    <location>
        <begin position="25"/>
        <end position="363"/>
    </location>
</feature>
<dbReference type="AlphaFoldDB" id="A0A0H5P1L5"/>
<evidence type="ECO:0000313" key="3">
    <source>
        <dbReference type="Proteomes" id="UP000057820"/>
    </source>
</evidence>
<dbReference type="Proteomes" id="UP000057820">
    <property type="component" value="Chromosome 1"/>
</dbReference>